<dbReference type="GO" id="GO:1902201">
    <property type="term" value="P:negative regulation of bacterial-type flagellum-dependent cell motility"/>
    <property type="evidence" value="ECO:0007669"/>
    <property type="project" value="TreeGrafter"/>
</dbReference>
<evidence type="ECO:0000259" key="2">
    <source>
        <dbReference type="PROSITE" id="PS50887"/>
    </source>
</evidence>
<dbReference type="Gene3D" id="3.30.70.270">
    <property type="match status" value="1"/>
</dbReference>
<dbReference type="RefSeq" id="WP_052736901.1">
    <property type="nucleotide sequence ID" value="NZ_FONN01000002.1"/>
</dbReference>
<dbReference type="GO" id="GO:0052621">
    <property type="term" value="F:diguanylate cyclase activity"/>
    <property type="evidence" value="ECO:0007669"/>
    <property type="project" value="TreeGrafter"/>
</dbReference>
<feature type="region of interest" description="Disordered" evidence="1">
    <location>
        <begin position="490"/>
        <end position="515"/>
    </location>
</feature>
<dbReference type="InterPro" id="IPR000160">
    <property type="entry name" value="GGDEF_dom"/>
</dbReference>
<dbReference type="Pfam" id="PF00990">
    <property type="entry name" value="GGDEF"/>
    <property type="match status" value="1"/>
</dbReference>
<dbReference type="InterPro" id="IPR000644">
    <property type="entry name" value="CBS_dom"/>
</dbReference>
<dbReference type="GO" id="GO:0005886">
    <property type="term" value="C:plasma membrane"/>
    <property type="evidence" value="ECO:0007669"/>
    <property type="project" value="TreeGrafter"/>
</dbReference>
<evidence type="ECO:0000313" key="4">
    <source>
        <dbReference type="Proteomes" id="UP000183410"/>
    </source>
</evidence>
<accession>A0A1I2AN18</accession>
<keyword evidence="4" id="KW-1185">Reference proteome</keyword>
<gene>
    <name evidence="3" type="ORF">SAMN04487969_102544</name>
</gene>
<dbReference type="CDD" id="cd01949">
    <property type="entry name" value="GGDEF"/>
    <property type="match status" value="1"/>
</dbReference>
<dbReference type="InterPro" id="IPR046342">
    <property type="entry name" value="CBS_dom_sf"/>
</dbReference>
<protein>
    <submittedName>
        <fullName evidence="3">Diguanylate cyclase (GGDEF) domain-containing protein</fullName>
    </submittedName>
</protein>
<dbReference type="PANTHER" id="PTHR45138:SF25">
    <property type="entry name" value="GGDEF DOMAIN PROTEIN"/>
    <property type="match status" value="1"/>
</dbReference>
<dbReference type="InterPro" id="IPR043128">
    <property type="entry name" value="Rev_trsase/Diguanyl_cyclase"/>
</dbReference>
<dbReference type="SMART" id="SM00267">
    <property type="entry name" value="GGDEF"/>
    <property type="match status" value="1"/>
</dbReference>
<proteinExistence type="predicted"/>
<organism evidence="3 4">
    <name type="scientific">Paenibacillus algorifonticola</name>
    <dbReference type="NCBI Taxonomy" id="684063"/>
    <lineage>
        <taxon>Bacteria</taxon>
        <taxon>Bacillati</taxon>
        <taxon>Bacillota</taxon>
        <taxon>Bacilli</taxon>
        <taxon>Bacillales</taxon>
        <taxon>Paenibacillaceae</taxon>
        <taxon>Paenibacillus</taxon>
    </lineage>
</organism>
<dbReference type="Proteomes" id="UP000183410">
    <property type="component" value="Unassembled WGS sequence"/>
</dbReference>
<dbReference type="GO" id="GO:0043709">
    <property type="term" value="P:cell adhesion involved in single-species biofilm formation"/>
    <property type="evidence" value="ECO:0007669"/>
    <property type="project" value="TreeGrafter"/>
</dbReference>
<evidence type="ECO:0000313" key="3">
    <source>
        <dbReference type="EMBL" id="SFE44260.1"/>
    </source>
</evidence>
<dbReference type="Gene3D" id="3.10.580.10">
    <property type="entry name" value="CBS-domain"/>
    <property type="match status" value="1"/>
</dbReference>
<dbReference type="SUPFAM" id="SSF55073">
    <property type="entry name" value="Nucleotide cyclase"/>
    <property type="match status" value="1"/>
</dbReference>
<sequence length="515" mass="56406">MTIEGIHMDEIAIGLLNRVMIHAVKKSWKLGGVGVLYIRSDEEDGMLSKLLQRWEQGDGFRLVWKQDLENEHYYMIGAVEAGLSVNIAVANSVAVLRKSLAKQEGIRLGVAFANSPKPDSEPSFIQAAERTILKAIKEAWMAAEGAAAMEVETAAASNRTEQRKVGVYHALPGFSIGQLAVPFPIFPSEAKVADIAHFFEINRKEQGVVIADEGQPVGLLMKEELHELLAGKYGLPLYSTRPVEKIMNASPLIVDADMPIEHVSQLAMARDISHLYDVVIITAGGQLLGATTVRDILERITTLRMEAARSANPLTGLPGNEGIQLELARRSSSHKPFAVIYADLDYFKWFNDCFGFSQGDALIRFLADTLVGIKEEYGLASDFIGHIGGDDFIMVTEASYAEKVCTRLIERFDGEVKRYYGGVEVSMVEDRHGNTVEQEGVTLSLSLMLAAGGTTPSLISTLTAKLKKRAKMQKGSVYVMEDMTSCTQERNATEGIEVRRGTSSSDIAAKQPYNG</sequence>
<dbReference type="PROSITE" id="PS50887">
    <property type="entry name" value="GGDEF"/>
    <property type="match status" value="1"/>
</dbReference>
<dbReference type="SUPFAM" id="SSF54631">
    <property type="entry name" value="CBS-domain pair"/>
    <property type="match status" value="1"/>
</dbReference>
<dbReference type="InterPro" id="IPR029787">
    <property type="entry name" value="Nucleotide_cyclase"/>
</dbReference>
<reference evidence="4" key="1">
    <citation type="submission" date="2016-10" db="EMBL/GenBank/DDBJ databases">
        <authorList>
            <person name="Varghese N."/>
            <person name="Submissions S."/>
        </authorList>
    </citation>
    <scope>NUCLEOTIDE SEQUENCE [LARGE SCALE GENOMIC DNA]</scope>
    <source>
        <strain evidence="4">CGMCC 1.10223</strain>
    </source>
</reference>
<dbReference type="InterPro" id="IPR050469">
    <property type="entry name" value="Diguanylate_Cyclase"/>
</dbReference>
<dbReference type="OrthoDB" id="9813903at2"/>
<dbReference type="Pfam" id="PF00571">
    <property type="entry name" value="CBS"/>
    <property type="match status" value="1"/>
</dbReference>
<name>A0A1I2AN18_9BACL</name>
<dbReference type="AlphaFoldDB" id="A0A1I2AN18"/>
<dbReference type="PANTHER" id="PTHR45138">
    <property type="entry name" value="REGULATORY COMPONENTS OF SENSORY TRANSDUCTION SYSTEM"/>
    <property type="match status" value="1"/>
</dbReference>
<dbReference type="NCBIfam" id="TIGR00254">
    <property type="entry name" value="GGDEF"/>
    <property type="match status" value="1"/>
</dbReference>
<dbReference type="EMBL" id="FONN01000002">
    <property type="protein sequence ID" value="SFE44260.1"/>
    <property type="molecule type" value="Genomic_DNA"/>
</dbReference>
<evidence type="ECO:0000256" key="1">
    <source>
        <dbReference type="SAM" id="MobiDB-lite"/>
    </source>
</evidence>
<feature type="domain" description="GGDEF" evidence="2">
    <location>
        <begin position="335"/>
        <end position="482"/>
    </location>
</feature>